<proteinExistence type="predicted"/>
<feature type="transmembrane region" description="Helical" evidence="6">
    <location>
        <begin position="393"/>
        <end position="411"/>
    </location>
</feature>
<evidence type="ECO:0000256" key="6">
    <source>
        <dbReference type="SAM" id="Phobius"/>
    </source>
</evidence>
<feature type="compositionally biased region" description="Polar residues" evidence="5">
    <location>
        <begin position="9"/>
        <end position="21"/>
    </location>
</feature>
<dbReference type="InterPro" id="IPR036259">
    <property type="entry name" value="MFS_trans_sf"/>
</dbReference>
<keyword evidence="3 6" id="KW-1133">Transmembrane helix</keyword>
<evidence type="ECO:0000313" key="9">
    <source>
        <dbReference type="RefSeq" id="XP_029641025.1"/>
    </source>
</evidence>
<name>A0A6P7SRU8_9MOLL</name>
<feature type="transmembrane region" description="Helical" evidence="6">
    <location>
        <begin position="327"/>
        <end position="348"/>
    </location>
</feature>
<evidence type="ECO:0000256" key="5">
    <source>
        <dbReference type="SAM" id="MobiDB-lite"/>
    </source>
</evidence>
<dbReference type="Pfam" id="PF07690">
    <property type="entry name" value="MFS_1"/>
    <property type="match status" value="1"/>
</dbReference>
<feature type="transmembrane region" description="Helical" evidence="6">
    <location>
        <begin position="164"/>
        <end position="187"/>
    </location>
</feature>
<sequence length="554" mass="62469">MKKHLKPSHQPQRFQRNQLQERQQRMKYNNYPKKTINGLLSPKKKGRKRCSIPGYDNDTYKIQSEIHEELINEYIPKSEDEGEVVYDKCLIYSNTTENGNRTTQKCSSWVYDKTNTHNSITTQLNLVCDDAILARHTITIFFMGYLFAMIVCGISSDRFGRKKVIIVCLFLQGSTGIAMALISNIYAIYVLRFLTAVGGAGSYVPSVVFASEVSSVDSRMKSSIAIEMMFSIGYMIISLLTYFVRTWRTLMIIISIPSLVLGVAYICFLDESPRWLLNKKRTKDANIILSNIAKLNKTVLPQTEIVNISSSNNKKVEIWKMFTIPQLLKRTLVLILNWITISLVYYGLTLNVGKLYGNLYMNFFLNSVVEFPAYILCLLLLNRIGRRKLHSSLMILAGVMCIAGIFPVLYGTKAHRWIVTASSILGRLFITAAFGIVYLYTLELYPTCIRNGALGTLSTLARFGGALAPYTFNLSDLVSGKVGRILPMVLMGALSVIAGLLSLLLPETNNRKMMDNFSDLTKSGELKLATKKDAILKEETQPMKPIQPAEDIKF</sequence>
<feature type="transmembrane region" description="Helical" evidence="6">
    <location>
        <begin position="132"/>
        <end position="152"/>
    </location>
</feature>
<dbReference type="CDD" id="cd17317">
    <property type="entry name" value="MFS_SLC22"/>
    <property type="match status" value="1"/>
</dbReference>
<dbReference type="AlphaFoldDB" id="A0A6P7SRU8"/>
<accession>A0A6P7SRU8</accession>
<dbReference type="InterPro" id="IPR020846">
    <property type="entry name" value="MFS_dom"/>
</dbReference>
<reference evidence="9" key="1">
    <citation type="submission" date="2025-08" db="UniProtKB">
        <authorList>
            <consortium name="RefSeq"/>
        </authorList>
    </citation>
    <scope>IDENTIFICATION</scope>
</reference>
<feature type="transmembrane region" description="Helical" evidence="6">
    <location>
        <begin position="193"/>
        <end position="212"/>
    </location>
</feature>
<feature type="transmembrane region" description="Helical" evidence="6">
    <location>
        <begin position="224"/>
        <end position="244"/>
    </location>
</feature>
<evidence type="ECO:0000256" key="4">
    <source>
        <dbReference type="ARBA" id="ARBA00023136"/>
    </source>
</evidence>
<evidence type="ECO:0000256" key="1">
    <source>
        <dbReference type="ARBA" id="ARBA00004141"/>
    </source>
</evidence>
<dbReference type="GO" id="GO:0022857">
    <property type="term" value="F:transmembrane transporter activity"/>
    <property type="evidence" value="ECO:0007669"/>
    <property type="project" value="InterPro"/>
</dbReference>
<evidence type="ECO:0000256" key="3">
    <source>
        <dbReference type="ARBA" id="ARBA00022989"/>
    </source>
</evidence>
<evidence type="ECO:0000256" key="2">
    <source>
        <dbReference type="ARBA" id="ARBA00022692"/>
    </source>
</evidence>
<dbReference type="InterPro" id="IPR011701">
    <property type="entry name" value="MFS"/>
</dbReference>
<feature type="transmembrane region" description="Helical" evidence="6">
    <location>
        <begin position="484"/>
        <end position="505"/>
    </location>
</feature>
<dbReference type="SUPFAM" id="SSF103473">
    <property type="entry name" value="MFS general substrate transporter"/>
    <property type="match status" value="1"/>
</dbReference>
<evidence type="ECO:0000259" key="7">
    <source>
        <dbReference type="PROSITE" id="PS50850"/>
    </source>
</evidence>
<gene>
    <name evidence="9" type="primary">LOC115215837</name>
</gene>
<feature type="transmembrane region" description="Helical" evidence="6">
    <location>
        <begin position="452"/>
        <end position="472"/>
    </location>
</feature>
<feature type="region of interest" description="Disordered" evidence="5">
    <location>
        <begin position="1"/>
        <end position="29"/>
    </location>
</feature>
<protein>
    <submittedName>
        <fullName evidence="9">Organic cation transporter protein-like isoform X1</fullName>
    </submittedName>
</protein>
<keyword evidence="2 6" id="KW-0812">Transmembrane</keyword>
<comment type="subcellular location">
    <subcellularLocation>
        <location evidence="1">Membrane</location>
        <topology evidence="1">Multi-pass membrane protein</topology>
    </subcellularLocation>
</comment>
<feature type="transmembrane region" description="Helical" evidence="6">
    <location>
        <begin position="250"/>
        <end position="269"/>
    </location>
</feature>
<feature type="transmembrane region" description="Helical" evidence="6">
    <location>
        <begin position="417"/>
        <end position="440"/>
    </location>
</feature>
<keyword evidence="4 6" id="KW-0472">Membrane</keyword>
<feature type="domain" description="Major facilitator superfamily (MFS) profile" evidence="7">
    <location>
        <begin position="73"/>
        <end position="510"/>
    </location>
</feature>
<dbReference type="Proteomes" id="UP000515154">
    <property type="component" value="Linkage group LG9"/>
</dbReference>
<keyword evidence="8" id="KW-1185">Reference proteome</keyword>
<organism evidence="8 9">
    <name type="scientific">Octopus sinensis</name>
    <name type="common">East Asian common octopus</name>
    <dbReference type="NCBI Taxonomy" id="2607531"/>
    <lineage>
        <taxon>Eukaryota</taxon>
        <taxon>Metazoa</taxon>
        <taxon>Spiralia</taxon>
        <taxon>Lophotrochozoa</taxon>
        <taxon>Mollusca</taxon>
        <taxon>Cephalopoda</taxon>
        <taxon>Coleoidea</taxon>
        <taxon>Octopodiformes</taxon>
        <taxon>Octopoda</taxon>
        <taxon>Incirrata</taxon>
        <taxon>Octopodidae</taxon>
        <taxon>Octopus</taxon>
    </lineage>
</organism>
<dbReference type="PANTHER" id="PTHR24064">
    <property type="entry name" value="SOLUTE CARRIER FAMILY 22 MEMBER"/>
    <property type="match status" value="1"/>
</dbReference>
<dbReference type="KEGG" id="osn:115215837"/>
<dbReference type="PROSITE" id="PS50850">
    <property type="entry name" value="MFS"/>
    <property type="match status" value="1"/>
</dbReference>
<dbReference type="GO" id="GO:0016020">
    <property type="term" value="C:membrane"/>
    <property type="evidence" value="ECO:0007669"/>
    <property type="project" value="UniProtKB-SubCell"/>
</dbReference>
<evidence type="ECO:0000313" key="8">
    <source>
        <dbReference type="Proteomes" id="UP000515154"/>
    </source>
</evidence>
<dbReference type="RefSeq" id="XP_029641025.1">
    <property type="nucleotide sequence ID" value="XM_029785165.2"/>
</dbReference>
<feature type="transmembrane region" description="Helical" evidence="6">
    <location>
        <begin position="360"/>
        <end position="381"/>
    </location>
</feature>
<dbReference type="Gene3D" id="1.20.1250.20">
    <property type="entry name" value="MFS general substrate transporter like domains"/>
    <property type="match status" value="1"/>
</dbReference>